<keyword evidence="5" id="KW-0238">DNA-binding</keyword>
<dbReference type="Gene3D" id="2.40.50.140">
    <property type="entry name" value="Nucleic acid-binding proteins"/>
    <property type="match status" value="2"/>
</dbReference>
<dbReference type="InterPro" id="IPR003871">
    <property type="entry name" value="RFA1B/D_OB_1st"/>
</dbReference>
<name>A0AAD8KJJ9_TARER</name>
<feature type="domain" description="Replication factor A C-terminal" evidence="7">
    <location>
        <begin position="253"/>
        <end position="390"/>
    </location>
</feature>
<evidence type="ECO:0000313" key="8">
    <source>
        <dbReference type="EMBL" id="KAK1423924.1"/>
    </source>
</evidence>
<evidence type="ECO:0000259" key="6">
    <source>
        <dbReference type="Pfam" id="PF02721"/>
    </source>
</evidence>
<organism evidence="8 9">
    <name type="scientific">Tagetes erecta</name>
    <name type="common">African marigold</name>
    <dbReference type="NCBI Taxonomy" id="13708"/>
    <lineage>
        <taxon>Eukaryota</taxon>
        <taxon>Viridiplantae</taxon>
        <taxon>Streptophyta</taxon>
        <taxon>Embryophyta</taxon>
        <taxon>Tracheophyta</taxon>
        <taxon>Spermatophyta</taxon>
        <taxon>Magnoliopsida</taxon>
        <taxon>eudicotyledons</taxon>
        <taxon>Gunneridae</taxon>
        <taxon>Pentapetalae</taxon>
        <taxon>asterids</taxon>
        <taxon>campanulids</taxon>
        <taxon>Asterales</taxon>
        <taxon>Asteraceae</taxon>
        <taxon>Asteroideae</taxon>
        <taxon>Heliantheae alliance</taxon>
        <taxon>Tageteae</taxon>
        <taxon>Tagetes</taxon>
    </lineage>
</organism>
<proteinExistence type="inferred from homology"/>
<dbReference type="CDD" id="cd04476">
    <property type="entry name" value="RPA1_DBD_C"/>
    <property type="match status" value="1"/>
</dbReference>
<dbReference type="Pfam" id="PF02721">
    <property type="entry name" value="DUF223"/>
    <property type="match status" value="1"/>
</dbReference>
<evidence type="ECO:0008006" key="10">
    <source>
        <dbReference type="Google" id="ProtNLM"/>
    </source>
</evidence>
<comment type="similarity">
    <text evidence="1">Belongs to the replication factor A protein 1 family.</text>
</comment>
<evidence type="ECO:0000256" key="4">
    <source>
        <dbReference type="ARBA" id="ARBA00022833"/>
    </source>
</evidence>
<dbReference type="CDD" id="cd04480">
    <property type="entry name" value="RPA1_DBD_A_like"/>
    <property type="match status" value="1"/>
</dbReference>
<dbReference type="GO" id="GO:0003677">
    <property type="term" value="F:DNA binding"/>
    <property type="evidence" value="ECO:0007669"/>
    <property type="project" value="UniProtKB-KW"/>
</dbReference>
<evidence type="ECO:0000256" key="3">
    <source>
        <dbReference type="ARBA" id="ARBA00022771"/>
    </source>
</evidence>
<reference evidence="8" key="1">
    <citation type="journal article" date="2023" name="bioRxiv">
        <title>Improved chromosome-level genome assembly for marigold (Tagetes erecta).</title>
        <authorList>
            <person name="Jiang F."/>
            <person name="Yuan L."/>
            <person name="Wang S."/>
            <person name="Wang H."/>
            <person name="Xu D."/>
            <person name="Wang A."/>
            <person name="Fan W."/>
        </authorList>
    </citation>
    <scope>NUCLEOTIDE SEQUENCE</scope>
    <source>
        <strain evidence="8">WSJ</strain>
        <tissue evidence="8">Leaf</tissue>
    </source>
</reference>
<keyword evidence="3" id="KW-0863">Zinc-finger</keyword>
<dbReference type="PANTHER" id="PTHR47165:SF4">
    <property type="entry name" value="OS03G0429900 PROTEIN"/>
    <property type="match status" value="1"/>
</dbReference>
<keyword evidence="4" id="KW-0862">Zinc</keyword>
<comment type="caution">
    <text evidence="8">The sequence shown here is derived from an EMBL/GenBank/DDBJ whole genome shotgun (WGS) entry which is preliminary data.</text>
</comment>
<dbReference type="GO" id="GO:0008270">
    <property type="term" value="F:zinc ion binding"/>
    <property type="evidence" value="ECO:0007669"/>
    <property type="project" value="UniProtKB-KW"/>
</dbReference>
<evidence type="ECO:0000259" key="7">
    <source>
        <dbReference type="Pfam" id="PF08646"/>
    </source>
</evidence>
<evidence type="ECO:0000256" key="2">
    <source>
        <dbReference type="ARBA" id="ARBA00022723"/>
    </source>
</evidence>
<evidence type="ECO:0000313" key="9">
    <source>
        <dbReference type="Proteomes" id="UP001229421"/>
    </source>
</evidence>
<protein>
    <recommendedName>
        <fullName evidence="10">Replication factor A C-terminal domain-containing protein</fullName>
    </recommendedName>
</protein>
<dbReference type="Proteomes" id="UP001229421">
    <property type="component" value="Unassembled WGS sequence"/>
</dbReference>
<feature type="domain" description="Replication protein A 70 kDa DNA-binding subunit B/D first OB fold" evidence="6">
    <location>
        <begin position="13"/>
        <end position="108"/>
    </location>
</feature>
<dbReference type="Pfam" id="PF08646">
    <property type="entry name" value="Rep_fac-A_C"/>
    <property type="match status" value="1"/>
</dbReference>
<dbReference type="InterPro" id="IPR047192">
    <property type="entry name" value="Euk_RPA1_DBD_C"/>
</dbReference>
<keyword evidence="2" id="KW-0479">Metal-binding</keyword>
<dbReference type="EMBL" id="JAUHHV010000005">
    <property type="protein sequence ID" value="KAK1423924.1"/>
    <property type="molecule type" value="Genomic_DNA"/>
</dbReference>
<dbReference type="InterPro" id="IPR012340">
    <property type="entry name" value="NA-bd_OB-fold"/>
</dbReference>
<dbReference type="InterPro" id="IPR013955">
    <property type="entry name" value="Rep_factor-A_C"/>
</dbReference>
<gene>
    <name evidence="8" type="ORF">QVD17_19235</name>
</gene>
<evidence type="ECO:0000256" key="1">
    <source>
        <dbReference type="ARBA" id="ARBA00005690"/>
    </source>
</evidence>
<dbReference type="PANTHER" id="PTHR47165">
    <property type="entry name" value="OS03G0429900 PROTEIN"/>
    <property type="match status" value="1"/>
</dbReference>
<accession>A0AAD8KJJ9</accession>
<sequence length="474" mass="53574">MASSSAASELKLSFIADLNPEKDLWNMRARVVKKWRSKYWLDFILIDEKGVKIQAVLKQHLIPLFEHQLEEDNVVLISKFGVGTNTGPFKVIDHVYKINFYRCTTVQPAHGWEGVEYGFNFIPFPQIVSGVANQLLTVDVCYAQQFSDFIAGVPSTERVVAVILHGRVKPWKGELQVQTDKFATRIFLNQEINEINDLRRRFLLKFSETNASSSQIVLSSEIVYPLREEFVVACPRKHVDEITDTKTPTTCVVVATIKMIQEKHGWFYAGCRKCGKKVLSKQEFLEKYGDLTEEILKVPANGLICPKCKCECQSITTKFMVQVRVQDETGSVSFVLFDTHVARIVGVSATEVRERQVDENQTESFPHEMMRLLDKKLAFKIEVTDYNLKNDYYVYTVLKVCDDPDILAELTGAVGSGDEDVLSVTADSSVVVAEIHESLTPSGKRTSVEDESLNVGELSCTSKRSRKKASKFPE</sequence>
<keyword evidence="9" id="KW-1185">Reference proteome</keyword>
<dbReference type="AlphaFoldDB" id="A0AAD8KJJ9"/>
<evidence type="ECO:0000256" key="5">
    <source>
        <dbReference type="ARBA" id="ARBA00023125"/>
    </source>
</evidence>
<dbReference type="SUPFAM" id="SSF50249">
    <property type="entry name" value="Nucleic acid-binding proteins"/>
    <property type="match status" value="2"/>
</dbReference>